<keyword evidence="3" id="KW-1185">Reference proteome</keyword>
<feature type="region of interest" description="Disordered" evidence="1">
    <location>
        <begin position="152"/>
        <end position="174"/>
    </location>
</feature>
<proteinExistence type="predicted"/>
<dbReference type="EMBL" id="JARZHI010000061">
    <property type="protein sequence ID" value="MDI1435535.1"/>
    <property type="molecule type" value="Genomic_DNA"/>
</dbReference>
<evidence type="ECO:0000313" key="2">
    <source>
        <dbReference type="EMBL" id="MDI1435535.1"/>
    </source>
</evidence>
<accession>A0ABT6P4J2</accession>
<evidence type="ECO:0000256" key="1">
    <source>
        <dbReference type="SAM" id="MobiDB-lite"/>
    </source>
</evidence>
<sequence length="174" mass="18890">MTQEEIVAHVPASQFTGKLSIDATAAKDIIFDLAPGAGRMLKHAQEGIQDVLIELPSALTKYAATLGVSFEIVARIATSTTNIKLLEEQLGDARKLVEVLEESIAYHEDQREAEFSQLAETVKRTAARKDPTVEAAFEKLLKYVAQVGVKAAATRRKNEEAARAAADKADDRSP</sequence>
<evidence type="ECO:0000313" key="3">
    <source>
        <dbReference type="Proteomes" id="UP001160301"/>
    </source>
</evidence>
<dbReference type="Proteomes" id="UP001160301">
    <property type="component" value="Unassembled WGS sequence"/>
</dbReference>
<comment type="caution">
    <text evidence="2">The sequence shown here is derived from an EMBL/GenBank/DDBJ whole genome shotgun (WGS) entry which is preliminary data.</text>
</comment>
<organism evidence="2 3">
    <name type="scientific">Polyangium sorediatum</name>
    <dbReference type="NCBI Taxonomy" id="889274"/>
    <lineage>
        <taxon>Bacteria</taxon>
        <taxon>Pseudomonadati</taxon>
        <taxon>Myxococcota</taxon>
        <taxon>Polyangia</taxon>
        <taxon>Polyangiales</taxon>
        <taxon>Polyangiaceae</taxon>
        <taxon>Polyangium</taxon>
    </lineage>
</organism>
<protein>
    <submittedName>
        <fullName evidence="2">Uncharacterized protein</fullName>
    </submittedName>
</protein>
<feature type="compositionally biased region" description="Basic and acidic residues" evidence="1">
    <location>
        <begin position="156"/>
        <end position="174"/>
    </location>
</feature>
<name>A0ABT6P4J2_9BACT</name>
<gene>
    <name evidence="2" type="ORF">QHF89_38890</name>
</gene>
<reference evidence="2 3" key="1">
    <citation type="submission" date="2023-04" db="EMBL/GenBank/DDBJ databases">
        <title>The genome sequence of Polyangium sorediatum DSM14670.</title>
        <authorList>
            <person name="Zhang X."/>
        </authorList>
    </citation>
    <scope>NUCLEOTIDE SEQUENCE [LARGE SCALE GENOMIC DNA]</scope>
    <source>
        <strain evidence="2 3">DSM 14670</strain>
    </source>
</reference>
<dbReference type="RefSeq" id="WP_136968400.1">
    <property type="nucleotide sequence ID" value="NZ_JARZHI010000061.1"/>
</dbReference>